<dbReference type="AlphaFoldDB" id="G4RBG1"/>
<protein>
    <submittedName>
        <fullName evidence="2">Uncharacterized protein</fullName>
    </submittedName>
</protein>
<dbReference type="EMBL" id="CP003075">
    <property type="protein sequence ID" value="AEQ52637.1"/>
    <property type="molecule type" value="Genomic_DNA"/>
</dbReference>
<organism evidence="2 3">
    <name type="scientific">Pelagibacterium halotolerans (strain DSM 22347 / JCM 15775 / CGMCC 1.7692 / B2)</name>
    <dbReference type="NCBI Taxonomy" id="1082931"/>
    <lineage>
        <taxon>Bacteria</taxon>
        <taxon>Pseudomonadati</taxon>
        <taxon>Pseudomonadota</taxon>
        <taxon>Alphaproteobacteria</taxon>
        <taxon>Hyphomicrobiales</taxon>
        <taxon>Devosiaceae</taxon>
        <taxon>Pelagibacterium</taxon>
    </lineage>
</organism>
<dbReference type="HOGENOM" id="CLU_3274141_0_0_5"/>
<feature type="region of interest" description="Disordered" evidence="1">
    <location>
        <begin position="17"/>
        <end position="41"/>
    </location>
</feature>
<evidence type="ECO:0000313" key="2">
    <source>
        <dbReference type="EMBL" id="AEQ52637.1"/>
    </source>
</evidence>
<evidence type="ECO:0000313" key="3">
    <source>
        <dbReference type="Proteomes" id="UP000008850"/>
    </source>
</evidence>
<name>G4RBG1_PELHB</name>
<reference evidence="2 3" key="1">
    <citation type="journal article" date="2012" name="J. Bacteriol.">
        <title>Complete genome sequence of Pelagibacterium halotolerans B2T.</title>
        <authorList>
            <person name="Huo Y.Y."/>
            <person name="Cheng H."/>
            <person name="Han X.F."/>
            <person name="Jiang X.W."/>
            <person name="Sun C."/>
            <person name="Zhang X.Q."/>
            <person name="Zhu X.F."/>
            <person name="Liu Y.F."/>
            <person name="Li P.F."/>
            <person name="Ni P.X."/>
            <person name="Wu M."/>
        </authorList>
    </citation>
    <scope>NUCLEOTIDE SEQUENCE [LARGE SCALE GENOMIC DNA]</scope>
    <source>
        <strain evidence="3">DSM 22347 / JCM 15775 / CGMCC 1.7692 / B2</strain>
    </source>
</reference>
<proteinExistence type="predicted"/>
<dbReference type="KEGG" id="phl:KKY_2629"/>
<gene>
    <name evidence="2" type="ordered locus">KKY_2629</name>
</gene>
<keyword evidence="3" id="KW-1185">Reference proteome</keyword>
<sequence>MRERDQYAFADALFGRKMPSRPSAKPCAPYSAKRAALERSP</sequence>
<dbReference type="Proteomes" id="UP000008850">
    <property type="component" value="Chromosome"/>
</dbReference>
<accession>G4RBG1</accession>
<evidence type="ECO:0000256" key="1">
    <source>
        <dbReference type="SAM" id="MobiDB-lite"/>
    </source>
</evidence>